<comment type="caution">
    <text evidence="1">The sequence shown here is derived from an EMBL/GenBank/DDBJ whole genome shotgun (WGS) entry which is preliminary data.</text>
</comment>
<name>A0A074TED4_9RHOB</name>
<evidence type="ECO:0000313" key="2">
    <source>
        <dbReference type="Proteomes" id="UP000027725"/>
    </source>
</evidence>
<protein>
    <submittedName>
        <fullName evidence="1">Uncharacterized protein</fullName>
    </submittedName>
</protein>
<dbReference type="RefSeq" id="WP_038068370.1">
    <property type="nucleotide sequence ID" value="NZ_FOVB01000017.1"/>
</dbReference>
<evidence type="ECO:0000313" key="1">
    <source>
        <dbReference type="EMBL" id="KEP68540.1"/>
    </source>
</evidence>
<accession>A0A074TED4</accession>
<sequence length="95" mass="10680">MIVDHHKTNHERTDDVVHDLKALLYAIDCLHEFTYANGSDARQCQETLTRMAREKLDDVERSRLMEWVGLGGSPEGLTEAEVAEARGAERAEKAA</sequence>
<gene>
    <name evidence="1" type="ORF">DL1_11335</name>
</gene>
<proteinExistence type="predicted"/>
<dbReference type="EMBL" id="JHEH01000030">
    <property type="protein sequence ID" value="KEP68540.1"/>
    <property type="molecule type" value="Genomic_DNA"/>
</dbReference>
<dbReference type="AlphaFoldDB" id="A0A074TED4"/>
<reference evidence="1 2" key="1">
    <citation type="submission" date="2014-03" db="EMBL/GenBank/DDBJ databases">
        <title>The draft genome sequence of Thioclava dalianensis DLFJ1-1.</title>
        <authorList>
            <person name="Lai Q."/>
            <person name="Shao Z."/>
        </authorList>
    </citation>
    <scope>NUCLEOTIDE SEQUENCE [LARGE SCALE GENOMIC DNA]</scope>
    <source>
        <strain evidence="1 2">DLFJ1-1</strain>
    </source>
</reference>
<dbReference type="OrthoDB" id="10003300at2"/>
<dbReference type="STRING" id="1185766.SAMN05216224_11730"/>
<organism evidence="1 2">
    <name type="scientific">Thioclava dalianensis</name>
    <dbReference type="NCBI Taxonomy" id="1185766"/>
    <lineage>
        <taxon>Bacteria</taxon>
        <taxon>Pseudomonadati</taxon>
        <taxon>Pseudomonadota</taxon>
        <taxon>Alphaproteobacteria</taxon>
        <taxon>Rhodobacterales</taxon>
        <taxon>Paracoccaceae</taxon>
        <taxon>Thioclava</taxon>
    </lineage>
</organism>
<dbReference type="Proteomes" id="UP000027725">
    <property type="component" value="Unassembled WGS sequence"/>
</dbReference>
<keyword evidence="2" id="KW-1185">Reference proteome</keyword>